<feature type="region of interest" description="Disordered" evidence="1">
    <location>
        <begin position="120"/>
        <end position="141"/>
    </location>
</feature>
<proteinExistence type="predicted"/>
<dbReference type="Proteomes" id="UP000199517">
    <property type="component" value="Unassembled WGS sequence"/>
</dbReference>
<accession>A0A1I1SDD9</accession>
<dbReference type="AlphaFoldDB" id="A0A1I1SDD9"/>
<protein>
    <recommendedName>
        <fullName evidence="4">DUF2946 domain-containing protein</fullName>
    </recommendedName>
</protein>
<sequence>MHTPRRFTLFLLLALWLNACLGWSLHEAEHLRHALAPSTQAAVQEGAALAAPPSAPANSPAEHKGSPGGHGLCIGCLAFAHLHGAAPPPVPALPWAEATPALPWAEATPALACPAARQAPDCASDAPRPFSARGPPPARFL</sequence>
<keyword evidence="3" id="KW-1185">Reference proteome</keyword>
<evidence type="ECO:0000256" key="1">
    <source>
        <dbReference type="SAM" id="MobiDB-lite"/>
    </source>
</evidence>
<dbReference type="RefSeq" id="WP_092949821.1">
    <property type="nucleotide sequence ID" value="NZ_FOMQ01000002.1"/>
</dbReference>
<evidence type="ECO:0008006" key="4">
    <source>
        <dbReference type="Google" id="ProtNLM"/>
    </source>
</evidence>
<feature type="region of interest" description="Disordered" evidence="1">
    <location>
        <begin position="45"/>
        <end position="67"/>
    </location>
</feature>
<dbReference type="EMBL" id="FOMQ01000002">
    <property type="protein sequence ID" value="SFD44496.1"/>
    <property type="molecule type" value="Genomic_DNA"/>
</dbReference>
<name>A0A1I1SDD9_9BURK</name>
<organism evidence="2 3">
    <name type="scientific">Paracidovorax konjaci</name>
    <dbReference type="NCBI Taxonomy" id="32040"/>
    <lineage>
        <taxon>Bacteria</taxon>
        <taxon>Pseudomonadati</taxon>
        <taxon>Pseudomonadota</taxon>
        <taxon>Betaproteobacteria</taxon>
        <taxon>Burkholderiales</taxon>
        <taxon>Comamonadaceae</taxon>
        <taxon>Paracidovorax</taxon>
    </lineage>
</organism>
<feature type="compositionally biased region" description="Low complexity" evidence="1">
    <location>
        <begin position="45"/>
        <end position="60"/>
    </location>
</feature>
<dbReference type="STRING" id="32040.SAMN04489710_102138"/>
<evidence type="ECO:0000313" key="2">
    <source>
        <dbReference type="EMBL" id="SFD44496.1"/>
    </source>
</evidence>
<evidence type="ECO:0000313" key="3">
    <source>
        <dbReference type="Proteomes" id="UP000199517"/>
    </source>
</evidence>
<reference evidence="3" key="1">
    <citation type="submission" date="2016-10" db="EMBL/GenBank/DDBJ databases">
        <authorList>
            <person name="Varghese N."/>
            <person name="Submissions S."/>
        </authorList>
    </citation>
    <scope>NUCLEOTIDE SEQUENCE [LARGE SCALE GENOMIC DNA]</scope>
    <source>
        <strain evidence="3">DSM 7481</strain>
    </source>
</reference>
<gene>
    <name evidence="2" type="ORF">SAMN04489710_102138</name>
</gene>